<organism evidence="1">
    <name type="scientific">viral metagenome</name>
    <dbReference type="NCBI Taxonomy" id="1070528"/>
    <lineage>
        <taxon>unclassified sequences</taxon>
        <taxon>metagenomes</taxon>
        <taxon>organismal metagenomes</taxon>
    </lineage>
</organism>
<dbReference type="EMBL" id="MN740695">
    <property type="protein sequence ID" value="QHU08164.1"/>
    <property type="molecule type" value="Genomic_DNA"/>
</dbReference>
<sequence length="194" mass="22104">MIRQMKKAVMEYKDVEVGAPVIKGILGPLTIGSRCHVIFDQDESPYNFHTHPSDPRVQTSMFSVDDIKLMLSRAGKDTRQRIDYLGTEDGIYSLRFSRNLVSLFKSNPAVGEIVLFWYFYVVNPIIFRKCGSDNDSCNIQNIDDILEIMNGITGEQMMQWIIGFKDTPAFIVEAISIVGDRLAAIDNLFYLTYE</sequence>
<reference evidence="1" key="1">
    <citation type="journal article" date="2020" name="Nature">
        <title>Giant virus diversity and host interactions through global metagenomics.</title>
        <authorList>
            <person name="Schulz F."/>
            <person name="Roux S."/>
            <person name="Paez-Espino D."/>
            <person name="Jungbluth S."/>
            <person name="Walsh D.A."/>
            <person name="Denef V.J."/>
            <person name="McMahon K.D."/>
            <person name="Konstantinidis K.T."/>
            <person name="Eloe-Fadrosh E.A."/>
            <person name="Kyrpides N.C."/>
            <person name="Woyke T."/>
        </authorList>
    </citation>
    <scope>NUCLEOTIDE SEQUENCE</scope>
    <source>
        <strain evidence="1">GVMAG-S-1062768-28</strain>
    </source>
</reference>
<dbReference type="AlphaFoldDB" id="A0A6C0JWQ4"/>
<name>A0A6C0JWQ4_9ZZZZ</name>
<accession>A0A6C0JWQ4</accession>
<proteinExistence type="predicted"/>
<protein>
    <submittedName>
        <fullName evidence="1">Uncharacterized protein</fullName>
    </submittedName>
</protein>
<evidence type="ECO:0000313" key="1">
    <source>
        <dbReference type="EMBL" id="QHU08164.1"/>
    </source>
</evidence>